<dbReference type="RefSeq" id="XP_067493806.1">
    <property type="nucleotide sequence ID" value="XM_067631241.1"/>
</dbReference>
<accession>A0A437AAV2</accession>
<dbReference type="Proteomes" id="UP000283090">
    <property type="component" value="Unassembled WGS sequence"/>
</dbReference>
<gene>
    <name evidence="2" type="ORF">DFL_002452</name>
</gene>
<dbReference type="AlphaFoldDB" id="A0A437AAV2"/>
<protein>
    <submittedName>
        <fullName evidence="2">Uncharacterized protein</fullName>
    </submittedName>
</protein>
<dbReference type="GeneID" id="93584763"/>
<dbReference type="OrthoDB" id="5364655at2759"/>
<proteinExistence type="predicted"/>
<evidence type="ECO:0000313" key="3">
    <source>
        <dbReference type="Proteomes" id="UP000283090"/>
    </source>
</evidence>
<evidence type="ECO:0000256" key="1">
    <source>
        <dbReference type="SAM" id="MobiDB-lite"/>
    </source>
</evidence>
<comment type="caution">
    <text evidence="2">The sequence shown here is derived from an EMBL/GenBank/DDBJ whole genome shotgun (WGS) entry which is preliminary data.</text>
</comment>
<name>A0A437AAV2_ARTFL</name>
<feature type="region of interest" description="Disordered" evidence="1">
    <location>
        <begin position="32"/>
        <end position="58"/>
    </location>
</feature>
<reference evidence="2 3" key="1">
    <citation type="submission" date="2019-01" db="EMBL/GenBank/DDBJ databases">
        <title>Intercellular communication is required for trap formation in the nematode-trapping fungus Duddingtonia flagrans.</title>
        <authorList>
            <person name="Youssar L."/>
            <person name="Wernet V."/>
            <person name="Hensel N."/>
            <person name="Hildebrandt H.-G."/>
            <person name="Fischer R."/>
        </authorList>
    </citation>
    <scope>NUCLEOTIDE SEQUENCE [LARGE SCALE GENOMIC DNA]</scope>
    <source>
        <strain evidence="2 3">CBS H-5679</strain>
    </source>
</reference>
<evidence type="ECO:0000313" key="2">
    <source>
        <dbReference type="EMBL" id="RVD88262.1"/>
    </source>
</evidence>
<feature type="compositionally biased region" description="Basic and acidic residues" evidence="1">
    <location>
        <begin position="32"/>
        <end position="57"/>
    </location>
</feature>
<sequence>MAVFIPDKSFETFKIAGVSFNAPLLSFHKHDHYEKGEGEGEVKGEGEGEGEEYREGDDGSYEVAPVLPFLNFMIHGAGEITRADGTGWIFRMRRTTKDHRPAPSSPLTHGTFDAATHTPPHSRIPPLLTNVSTFIADAATTAATAATDTDTDTDTTTF</sequence>
<dbReference type="EMBL" id="SAEB01000003">
    <property type="protein sequence ID" value="RVD88262.1"/>
    <property type="molecule type" value="Genomic_DNA"/>
</dbReference>
<organism evidence="2 3">
    <name type="scientific">Arthrobotrys flagrans</name>
    <name type="common">Nematode-trapping fungus</name>
    <name type="synonym">Trichothecium flagrans</name>
    <dbReference type="NCBI Taxonomy" id="97331"/>
    <lineage>
        <taxon>Eukaryota</taxon>
        <taxon>Fungi</taxon>
        <taxon>Dikarya</taxon>
        <taxon>Ascomycota</taxon>
        <taxon>Pezizomycotina</taxon>
        <taxon>Orbiliomycetes</taxon>
        <taxon>Orbiliales</taxon>
        <taxon>Orbiliaceae</taxon>
        <taxon>Arthrobotrys</taxon>
    </lineage>
</organism>
<dbReference type="VEuPathDB" id="FungiDB:DFL_002452"/>
<keyword evidence="3" id="KW-1185">Reference proteome</keyword>